<keyword evidence="2" id="KW-1185">Reference proteome</keyword>
<sequence length="74" mass="8448">MSSYLDSLSHEYSCFSKQSWPLIPGHKSCYLLRSKEGNWQEQIIGSNFDNVLGERRIIGVSTRLNLRGEKGSLE</sequence>
<dbReference type="EMBL" id="KZ451912">
    <property type="protein sequence ID" value="PKA62904.1"/>
    <property type="molecule type" value="Genomic_DNA"/>
</dbReference>
<evidence type="ECO:0000313" key="1">
    <source>
        <dbReference type="EMBL" id="PKA62904.1"/>
    </source>
</evidence>
<dbReference type="Proteomes" id="UP000236161">
    <property type="component" value="Unassembled WGS sequence"/>
</dbReference>
<protein>
    <submittedName>
        <fullName evidence="1">Uncharacterized protein</fullName>
    </submittedName>
</protein>
<dbReference type="AlphaFoldDB" id="A0A2I0B531"/>
<proteinExistence type="predicted"/>
<reference evidence="1 2" key="1">
    <citation type="journal article" date="2017" name="Nature">
        <title>The Apostasia genome and the evolution of orchids.</title>
        <authorList>
            <person name="Zhang G.Q."/>
            <person name="Liu K.W."/>
            <person name="Li Z."/>
            <person name="Lohaus R."/>
            <person name="Hsiao Y.Y."/>
            <person name="Niu S.C."/>
            <person name="Wang J.Y."/>
            <person name="Lin Y.C."/>
            <person name="Xu Q."/>
            <person name="Chen L.J."/>
            <person name="Yoshida K."/>
            <person name="Fujiwara S."/>
            <person name="Wang Z.W."/>
            <person name="Zhang Y.Q."/>
            <person name="Mitsuda N."/>
            <person name="Wang M."/>
            <person name="Liu G.H."/>
            <person name="Pecoraro L."/>
            <person name="Huang H.X."/>
            <person name="Xiao X.J."/>
            <person name="Lin M."/>
            <person name="Wu X.Y."/>
            <person name="Wu W.L."/>
            <person name="Chen Y.Y."/>
            <person name="Chang S.B."/>
            <person name="Sakamoto S."/>
            <person name="Ohme-Takagi M."/>
            <person name="Yagi M."/>
            <person name="Zeng S.J."/>
            <person name="Shen C.Y."/>
            <person name="Yeh C.M."/>
            <person name="Luo Y.B."/>
            <person name="Tsai W.C."/>
            <person name="Van de Peer Y."/>
            <person name="Liu Z.J."/>
        </authorList>
    </citation>
    <scope>NUCLEOTIDE SEQUENCE [LARGE SCALE GENOMIC DNA]</scope>
    <source>
        <strain evidence="2">cv. Shenzhen</strain>
        <tissue evidence="1">Stem</tissue>
    </source>
</reference>
<organism evidence="1 2">
    <name type="scientific">Apostasia shenzhenica</name>
    <dbReference type="NCBI Taxonomy" id="1088818"/>
    <lineage>
        <taxon>Eukaryota</taxon>
        <taxon>Viridiplantae</taxon>
        <taxon>Streptophyta</taxon>
        <taxon>Embryophyta</taxon>
        <taxon>Tracheophyta</taxon>
        <taxon>Spermatophyta</taxon>
        <taxon>Magnoliopsida</taxon>
        <taxon>Liliopsida</taxon>
        <taxon>Asparagales</taxon>
        <taxon>Orchidaceae</taxon>
        <taxon>Apostasioideae</taxon>
        <taxon>Apostasia</taxon>
    </lineage>
</organism>
<accession>A0A2I0B531</accession>
<gene>
    <name evidence="1" type="ORF">AXF42_Ash018899</name>
</gene>
<name>A0A2I0B531_9ASPA</name>
<evidence type="ECO:0000313" key="2">
    <source>
        <dbReference type="Proteomes" id="UP000236161"/>
    </source>
</evidence>